<dbReference type="STRING" id="1619234.SAMN05421730_10656"/>
<dbReference type="RefSeq" id="WP_091237078.1">
    <property type="nucleotide sequence ID" value="NZ_FMKA01000065.1"/>
</dbReference>
<protein>
    <submittedName>
        <fullName evidence="1">Uncharacterized protein</fullName>
    </submittedName>
</protein>
<dbReference type="Proteomes" id="UP000199315">
    <property type="component" value="Unassembled WGS sequence"/>
</dbReference>
<dbReference type="Pfam" id="PF20323">
    <property type="entry name" value="DUF6618"/>
    <property type="match status" value="1"/>
</dbReference>
<gene>
    <name evidence="1" type="ORF">SAMN05421730_10656</name>
</gene>
<organism evidence="1 2">
    <name type="scientific">Anaerobium acetethylicum</name>
    <dbReference type="NCBI Taxonomy" id="1619234"/>
    <lineage>
        <taxon>Bacteria</taxon>
        <taxon>Bacillati</taxon>
        <taxon>Bacillota</taxon>
        <taxon>Clostridia</taxon>
        <taxon>Lachnospirales</taxon>
        <taxon>Lachnospiraceae</taxon>
        <taxon>Anaerobium</taxon>
    </lineage>
</organism>
<evidence type="ECO:0000313" key="1">
    <source>
        <dbReference type="EMBL" id="SCP99849.1"/>
    </source>
</evidence>
<dbReference type="EMBL" id="FMKA01000065">
    <property type="protein sequence ID" value="SCP99849.1"/>
    <property type="molecule type" value="Genomic_DNA"/>
</dbReference>
<reference evidence="1 2" key="1">
    <citation type="submission" date="2016-09" db="EMBL/GenBank/DDBJ databases">
        <authorList>
            <person name="Capua I."/>
            <person name="De Benedictis P."/>
            <person name="Joannis T."/>
            <person name="Lombin L.H."/>
            <person name="Cattoli G."/>
        </authorList>
    </citation>
    <scope>NUCLEOTIDE SEQUENCE [LARGE SCALE GENOMIC DNA]</scope>
    <source>
        <strain evidence="1 2">GluBS11</strain>
    </source>
</reference>
<dbReference type="AlphaFoldDB" id="A0A1D3TZ78"/>
<dbReference type="InterPro" id="IPR046726">
    <property type="entry name" value="DUF6618"/>
</dbReference>
<dbReference type="OrthoDB" id="1651171at2"/>
<sequence>MMKMKFTCRGTLDCDPESWEGILSFMSMKPPYEAELNARGSYFHFLFGKHAYGNYLCIPNWGIGMELATLTDGFWNRERLCESGLSAVDACSVTEALAAMSEYINL</sequence>
<keyword evidence="2" id="KW-1185">Reference proteome</keyword>
<accession>A0A1D3TZ78</accession>
<name>A0A1D3TZ78_9FIRM</name>
<proteinExistence type="predicted"/>
<evidence type="ECO:0000313" key="2">
    <source>
        <dbReference type="Proteomes" id="UP000199315"/>
    </source>
</evidence>